<comment type="cofactor">
    <cofactor evidence="4">
        <name>Zn(2+)</name>
        <dbReference type="ChEBI" id="CHEBI:29105"/>
    </cofactor>
</comment>
<evidence type="ECO:0000256" key="2">
    <source>
        <dbReference type="ARBA" id="ARBA00001911"/>
    </source>
</evidence>
<evidence type="ECO:0000256" key="5">
    <source>
        <dbReference type="ARBA" id="ARBA00004496"/>
    </source>
</evidence>
<evidence type="ECO:0000256" key="18">
    <source>
        <dbReference type="ARBA" id="ARBA00023285"/>
    </source>
</evidence>
<evidence type="ECO:0000256" key="4">
    <source>
        <dbReference type="ARBA" id="ARBA00001947"/>
    </source>
</evidence>
<dbReference type="Proteomes" id="UP000434036">
    <property type="component" value="Unassembled WGS sequence"/>
</dbReference>
<dbReference type="InterPro" id="IPR056179">
    <property type="entry name" value="DHQS_C"/>
</dbReference>
<dbReference type="FunFam" id="3.40.50.1970:FF:000007">
    <property type="entry name" value="Pentafunctional AROM polypeptide"/>
    <property type="match status" value="1"/>
</dbReference>
<dbReference type="EC" id="4.2.3.4" evidence="8 19"/>
<sequence>MKLTMDLETNSYDIHLDNGLLHKIADFMDVHRKVMVVTDSGVPGQYLDTVMKQLSHPYSYCLKAGESSKTLENFKAVCKAMLDHHFTRKDAVLALGGGVVGDLAGFAAASYMRGIDFINIPTTTLAQIDSSIGGKVAVDLDDAKNIIGAFYQPKTVIIDPLVLSTLSKRHYRNGLVEALKAGLIYDRELFEIFENEDIHASLETILERSLRVKKAVVEADEKEKGIRKILNFGHTIGHGIESAGGLTALLHGEAVALGMLPMIEDEQLRKRCRDIYKKLDLPLTYDLSKEAIYEWMLKDKKADGEDLITIVKVAECGKAKLVTVPFIDLYNYL</sequence>
<dbReference type="AlphaFoldDB" id="A0A6N8U3S3"/>
<feature type="domain" description="3-dehydroquinate synthase N-terminal" evidence="20">
    <location>
        <begin position="61"/>
        <end position="172"/>
    </location>
</feature>
<evidence type="ECO:0000256" key="1">
    <source>
        <dbReference type="ARBA" id="ARBA00001393"/>
    </source>
</evidence>
<evidence type="ECO:0000256" key="16">
    <source>
        <dbReference type="ARBA" id="ARBA00023141"/>
    </source>
</evidence>
<dbReference type="PANTHER" id="PTHR43622">
    <property type="entry name" value="3-DEHYDROQUINATE SYNTHASE"/>
    <property type="match status" value="1"/>
</dbReference>
<dbReference type="GO" id="GO:0003856">
    <property type="term" value="F:3-dehydroquinate synthase activity"/>
    <property type="evidence" value="ECO:0007669"/>
    <property type="project" value="UniProtKB-UniRule"/>
</dbReference>
<evidence type="ECO:0000256" key="7">
    <source>
        <dbReference type="ARBA" id="ARBA00005412"/>
    </source>
</evidence>
<evidence type="ECO:0000256" key="11">
    <source>
        <dbReference type="ARBA" id="ARBA00022605"/>
    </source>
</evidence>
<evidence type="ECO:0000256" key="6">
    <source>
        <dbReference type="ARBA" id="ARBA00004661"/>
    </source>
</evidence>
<dbReference type="Gene3D" id="1.20.1090.10">
    <property type="entry name" value="Dehydroquinate synthase-like - alpha domain"/>
    <property type="match status" value="1"/>
</dbReference>
<proteinExistence type="inferred from homology"/>
<dbReference type="PANTHER" id="PTHR43622:SF7">
    <property type="entry name" value="3-DEHYDROQUINATE SYNTHASE, CHLOROPLASTIC"/>
    <property type="match status" value="1"/>
</dbReference>
<comment type="cofactor">
    <cofactor evidence="3">
        <name>Co(2+)</name>
        <dbReference type="ChEBI" id="CHEBI:48828"/>
    </cofactor>
</comment>
<dbReference type="GO" id="GO:0009073">
    <property type="term" value="P:aromatic amino acid family biosynthetic process"/>
    <property type="evidence" value="ECO:0007669"/>
    <property type="project" value="UniProtKB-KW"/>
</dbReference>
<evidence type="ECO:0000256" key="8">
    <source>
        <dbReference type="ARBA" id="ARBA00013031"/>
    </source>
</evidence>
<evidence type="ECO:0000313" key="23">
    <source>
        <dbReference type="Proteomes" id="UP000434036"/>
    </source>
</evidence>
<dbReference type="GO" id="GO:0000166">
    <property type="term" value="F:nucleotide binding"/>
    <property type="evidence" value="ECO:0007669"/>
    <property type="project" value="UniProtKB-KW"/>
</dbReference>
<evidence type="ECO:0000256" key="17">
    <source>
        <dbReference type="ARBA" id="ARBA00023239"/>
    </source>
</evidence>
<dbReference type="CDD" id="cd08195">
    <property type="entry name" value="DHQS"/>
    <property type="match status" value="1"/>
</dbReference>
<evidence type="ECO:0000256" key="15">
    <source>
        <dbReference type="ARBA" id="ARBA00023027"/>
    </source>
</evidence>
<dbReference type="GO" id="GO:0005737">
    <property type="term" value="C:cytoplasm"/>
    <property type="evidence" value="ECO:0007669"/>
    <property type="project" value="UniProtKB-SubCell"/>
</dbReference>
<comment type="subcellular location">
    <subcellularLocation>
        <location evidence="5">Cytoplasm</location>
    </subcellularLocation>
</comment>
<comment type="similarity">
    <text evidence="7">Belongs to the sugar phosphate cyclases superfamily. Dehydroquinate synthase family.</text>
</comment>
<dbReference type="Pfam" id="PF24621">
    <property type="entry name" value="DHQS_C"/>
    <property type="match status" value="1"/>
</dbReference>
<dbReference type="InterPro" id="IPR030963">
    <property type="entry name" value="DHQ_synth_fam"/>
</dbReference>
<dbReference type="NCBIfam" id="TIGR01357">
    <property type="entry name" value="aroB"/>
    <property type="match status" value="1"/>
</dbReference>
<dbReference type="Pfam" id="PF01761">
    <property type="entry name" value="DHQ_synthase"/>
    <property type="match status" value="1"/>
</dbReference>
<dbReference type="GO" id="GO:0046872">
    <property type="term" value="F:metal ion binding"/>
    <property type="evidence" value="ECO:0007669"/>
    <property type="project" value="UniProtKB-KW"/>
</dbReference>
<evidence type="ECO:0000256" key="10">
    <source>
        <dbReference type="ARBA" id="ARBA00022490"/>
    </source>
</evidence>
<keyword evidence="11" id="KW-0028">Amino-acid biosynthesis</keyword>
<evidence type="ECO:0000256" key="3">
    <source>
        <dbReference type="ARBA" id="ARBA00001941"/>
    </source>
</evidence>
<keyword evidence="10" id="KW-0963">Cytoplasm</keyword>
<comment type="catalytic activity">
    <reaction evidence="1">
        <text>7-phospho-2-dehydro-3-deoxy-D-arabino-heptonate = 3-dehydroquinate + phosphate</text>
        <dbReference type="Rhea" id="RHEA:21968"/>
        <dbReference type="ChEBI" id="CHEBI:32364"/>
        <dbReference type="ChEBI" id="CHEBI:43474"/>
        <dbReference type="ChEBI" id="CHEBI:58394"/>
        <dbReference type="EC" id="4.2.3.4"/>
    </reaction>
</comment>
<keyword evidence="23" id="KW-1185">Reference proteome</keyword>
<dbReference type="InterPro" id="IPR030960">
    <property type="entry name" value="DHQS/DOIS_N"/>
</dbReference>
<keyword evidence="13" id="KW-0547">Nucleotide-binding</keyword>
<protein>
    <recommendedName>
        <fullName evidence="9 19">3-dehydroquinate synthase</fullName>
        <ecNumber evidence="8 19">4.2.3.4</ecNumber>
    </recommendedName>
</protein>
<dbReference type="PIRSF" id="PIRSF001455">
    <property type="entry name" value="DHQ_synth"/>
    <property type="match status" value="1"/>
</dbReference>
<dbReference type="GO" id="GO:0009423">
    <property type="term" value="P:chorismate biosynthetic process"/>
    <property type="evidence" value="ECO:0007669"/>
    <property type="project" value="UniProtKB-UniRule"/>
</dbReference>
<name>A0A6N8U3S3_9FIRM</name>
<reference evidence="22 23" key="2">
    <citation type="submission" date="2020-01" db="EMBL/GenBank/DDBJ databases">
        <title>Clostridiaceae sp. nov. isolated from the gut of human by culturomics.</title>
        <authorList>
            <person name="Chang Y."/>
        </authorList>
    </citation>
    <scope>NUCLEOTIDE SEQUENCE [LARGE SCALE GENOMIC DNA]</scope>
    <source>
        <strain evidence="22 23">DONG20-135</strain>
    </source>
</reference>
<dbReference type="GO" id="GO:0008652">
    <property type="term" value="P:amino acid biosynthetic process"/>
    <property type="evidence" value="ECO:0007669"/>
    <property type="project" value="UniProtKB-KW"/>
</dbReference>
<dbReference type="Gene3D" id="3.40.50.1970">
    <property type="match status" value="1"/>
</dbReference>
<comment type="caution">
    <text evidence="22">The sequence shown here is derived from an EMBL/GenBank/DDBJ whole genome shotgun (WGS) entry which is preliminary data.</text>
</comment>
<dbReference type="EMBL" id="WUUQ01000001">
    <property type="protein sequence ID" value="MXQ72610.1"/>
    <property type="molecule type" value="Genomic_DNA"/>
</dbReference>
<comment type="pathway">
    <text evidence="6">Metabolic intermediate biosynthesis; chorismate biosynthesis; chorismate from D-erythrose 4-phosphate and phosphoenolpyruvate: step 2/7.</text>
</comment>
<reference evidence="22 23" key="1">
    <citation type="submission" date="2019-12" db="EMBL/GenBank/DDBJ databases">
        <authorList>
            <person name="Yang R."/>
        </authorList>
    </citation>
    <scope>NUCLEOTIDE SEQUENCE [LARGE SCALE GENOMIC DNA]</scope>
    <source>
        <strain evidence="22 23">DONG20-135</strain>
    </source>
</reference>
<keyword evidence="14" id="KW-0862">Zinc</keyword>
<evidence type="ECO:0000256" key="12">
    <source>
        <dbReference type="ARBA" id="ARBA00022723"/>
    </source>
</evidence>
<evidence type="ECO:0000259" key="20">
    <source>
        <dbReference type="Pfam" id="PF01761"/>
    </source>
</evidence>
<feature type="domain" description="3-dehydroquinate synthase C-terminal" evidence="21">
    <location>
        <begin position="174"/>
        <end position="302"/>
    </location>
</feature>
<keyword evidence="18" id="KW-0170">Cobalt</keyword>
<gene>
    <name evidence="22" type="primary">aroB</name>
    <name evidence="22" type="ORF">GSF08_01455</name>
</gene>
<keyword evidence="15" id="KW-0520">NAD</keyword>
<organism evidence="22 23">
    <name type="scientific">Copranaerobaculum intestinale</name>
    <dbReference type="NCBI Taxonomy" id="2692629"/>
    <lineage>
        <taxon>Bacteria</taxon>
        <taxon>Bacillati</taxon>
        <taxon>Bacillota</taxon>
        <taxon>Erysipelotrichia</taxon>
        <taxon>Erysipelotrichales</taxon>
        <taxon>Erysipelotrichaceae</taxon>
        <taxon>Copranaerobaculum</taxon>
    </lineage>
</organism>
<evidence type="ECO:0000256" key="13">
    <source>
        <dbReference type="ARBA" id="ARBA00022741"/>
    </source>
</evidence>
<keyword evidence="17 22" id="KW-0456">Lyase</keyword>
<evidence type="ECO:0000313" key="22">
    <source>
        <dbReference type="EMBL" id="MXQ72610.1"/>
    </source>
</evidence>
<dbReference type="InterPro" id="IPR016037">
    <property type="entry name" value="DHQ_synth_AroB"/>
</dbReference>
<evidence type="ECO:0000256" key="9">
    <source>
        <dbReference type="ARBA" id="ARBA00017684"/>
    </source>
</evidence>
<evidence type="ECO:0000259" key="21">
    <source>
        <dbReference type="Pfam" id="PF24621"/>
    </source>
</evidence>
<comment type="cofactor">
    <cofactor evidence="2">
        <name>NAD(+)</name>
        <dbReference type="ChEBI" id="CHEBI:57540"/>
    </cofactor>
</comment>
<dbReference type="InterPro" id="IPR050071">
    <property type="entry name" value="Dehydroquinate_synthase"/>
</dbReference>
<evidence type="ECO:0000256" key="14">
    <source>
        <dbReference type="ARBA" id="ARBA00022833"/>
    </source>
</evidence>
<dbReference type="RefSeq" id="WP_160624100.1">
    <property type="nucleotide sequence ID" value="NZ_WUUQ01000001.1"/>
</dbReference>
<accession>A0A6N8U3S3</accession>
<keyword evidence="12" id="KW-0479">Metal-binding</keyword>
<dbReference type="SUPFAM" id="SSF56796">
    <property type="entry name" value="Dehydroquinate synthase-like"/>
    <property type="match status" value="1"/>
</dbReference>
<keyword evidence="16" id="KW-0057">Aromatic amino acid biosynthesis</keyword>
<evidence type="ECO:0000256" key="19">
    <source>
        <dbReference type="NCBIfam" id="TIGR01357"/>
    </source>
</evidence>